<protein>
    <submittedName>
        <fullName evidence="1">Uncharacterized protein</fullName>
    </submittedName>
</protein>
<organism evidence="1 2">
    <name type="scientific">Pistacia atlantica</name>
    <dbReference type="NCBI Taxonomy" id="434234"/>
    <lineage>
        <taxon>Eukaryota</taxon>
        <taxon>Viridiplantae</taxon>
        <taxon>Streptophyta</taxon>
        <taxon>Embryophyta</taxon>
        <taxon>Tracheophyta</taxon>
        <taxon>Spermatophyta</taxon>
        <taxon>Magnoliopsida</taxon>
        <taxon>eudicotyledons</taxon>
        <taxon>Gunneridae</taxon>
        <taxon>Pentapetalae</taxon>
        <taxon>rosids</taxon>
        <taxon>malvids</taxon>
        <taxon>Sapindales</taxon>
        <taxon>Anacardiaceae</taxon>
        <taxon>Pistacia</taxon>
    </lineage>
</organism>
<proteinExistence type="predicted"/>
<dbReference type="Proteomes" id="UP001164250">
    <property type="component" value="Chromosome 1"/>
</dbReference>
<dbReference type="EMBL" id="CM047897">
    <property type="protein sequence ID" value="KAJ0111119.1"/>
    <property type="molecule type" value="Genomic_DNA"/>
</dbReference>
<evidence type="ECO:0000313" key="1">
    <source>
        <dbReference type="EMBL" id="KAJ0111119.1"/>
    </source>
</evidence>
<keyword evidence="2" id="KW-1185">Reference proteome</keyword>
<sequence length="799" mass="91888">MAICLSYCPDPVPHKTSLSFSSRLRFNSQEALFLLRKCTAFNQLKLIHARIIRHGLTDDQLLVRKLLDICYSYGKMDYALLVFHQIQRPHAFTWNLMIRALSNSGRSRKAMDLFNLMMCKGCAPDKFTFPFVIKACLAAFDVEKGKEVHGLAVKTGFSRDMFVQNTLMDLYFKCEDVDSGSKVFEKMRVRSVVSWTTMITGLAACGDLDSARAVFEQMESRNVVSWTAMINAYVRNQQPQEAFELFWRMQLDNVRPNEFTLDEIYALLNSMPDKLDGNTVAALLRPNTMRENLNENTEAALQRLNALPEKLNENTEAVLQRLNAMLKLNESTAAAWVTPSVDKRVTDMEKNSLLFTNESNCLGVFICYVPQYQLHCFKGDVGGNANERMSLQLSKLCFCLQAHTVNCPGDESLWSSFVLPETMERWSKPNWVGTRNYSENLLCHYLFSDGSAQYVFLDLVDEGSAVVNRSLSFCTTRNLHVCASANGLLLLSSVQDNQVSYNLFNLFSKRREVLPRPQITRRSIRTGLAFDGFRYQVVRVFSVDVEEECAPESSSAAVSPTGSDGFLEMEIFSSETNIWRRYRPLIRLPPDLPKLDMSPLFANGAIYWELGGYLLVYHVNHGLCRVIELPNYPQRWSWNSLTFGQCLFESEGRLHYCYSDSEGIHIWVLIKEQDHDFYSNYVWNLVHTARHQNLISQNSDVFLRIRQRNNLFSHWEPYFISPFAYIGNSQTMYLRLPGSIVTYDLRTQSLREICTYEFPNMNFYCCLLFPVVYGLQGDSRDRQPQEGIREVIPLPMQMN</sequence>
<gene>
    <name evidence="1" type="ORF">Patl1_02490</name>
</gene>
<comment type="caution">
    <text evidence="1">The sequence shown here is derived from an EMBL/GenBank/DDBJ whole genome shotgun (WGS) entry which is preliminary data.</text>
</comment>
<reference evidence="2" key="1">
    <citation type="journal article" date="2023" name="G3 (Bethesda)">
        <title>Genome assembly and association tests identify interacting loci associated with vigor, precocity, and sex in interspecific pistachio rootstocks.</title>
        <authorList>
            <person name="Palmer W."/>
            <person name="Jacygrad E."/>
            <person name="Sagayaradj S."/>
            <person name="Cavanaugh K."/>
            <person name="Han R."/>
            <person name="Bertier L."/>
            <person name="Beede B."/>
            <person name="Kafkas S."/>
            <person name="Golino D."/>
            <person name="Preece J."/>
            <person name="Michelmore R."/>
        </authorList>
    </citation>
    <scope>NUCLEOTIDE SEQUENCE [LARGE SCALE GENOMIC DNA]</scope>
</reference>
<accession>A0ACC1C6G5</accession>
<name>A0ACC1C6G5_9ROSI</name>
<evidence type="ECO:0000313" key="2">
    <source>
        <dbReference type="Proteomes" id="UP001164250"/>
    </source>
</evidence>